<sequence length="304" mass="33488">MTASQTNVIDIQPVAGSLGAEITGVELRPDSSDDVVALVRQAILEHKVVFVRGQDHLDDDLQAGFARRLGELTTAHPTVPGAESNTNVLPVDAERGNRANSWHHDVTFVQAPPSFSLLRAIVLPPYGGDTAWANTVSAYESLPDSLKQLAEQLWAVHTNDYDYSASHAVAAVTEQAKRYREQFTSTVYRTEHPVVRIHPETGEKTLLLGHFAQKFAGYNGSDSRHLFEILQNHVSRLENTVRWRWAPGDIAIWDNRLTQHYAVSDFGDTPRRLHRVTVAGDVPVSVDGRSSVPLQGDASAYTPA</sequence>
<reference evidence="13 14" key="1">
    <citation type="submission" date="2019-07" db="EMBL/GenBank/DDBJ databases">
        <title>R&amp;d 2014.</title>
        <authorList>
            <person name="Klenk H.-P."/>
        </authorList>
    </citation>
    <scope>NUCLEOTIDE SEQUENCE [LARGE SCALE GENOMIC DNA]</scope>
    <source>
        <strain evidence="13 14">DSM 43194</strain>
    </source>
</reference>
<dbReference type="InterPro" id="IPR042098">
    <property type="entry name" value="TauD-like_sf"/>
</dbReference>
<keyword evidence="4 13" id="KW-0223">Dioxygenase</keyword>
<evidence type="ECO:0000256" key="10">
    <source>
        <dbReference type="ARBA" id="ARBA00067109"/>
    </source>
</evidence>
<protein>
    <recommendedName>
        <fullName evidence="10">Alpha-ketoglutarate-dependent sulfate ester dioxygenase</fullName>
        <ecNumber evidence="9">1.14.11.77</ecNumber>
    </recommendedName>
    <alternativeName>
        <fullName evidence="11">Type II alkyl sulfatase</fullName>
    </alternativeName>
</protein>
<keyword evidence="6" id="KW-0408">Iron</keyword>
<dbReference type="GO" id="GO:0046872">
    <property type="term" value="F:metal ion binding"/>
    <property type="evidence" value="ECO:0007669"/>
    <property type="project" value="UniProtKB-KW"/>
</dbReference>
<evidence type="ECO:0000256" key="2">
    <source>
        <dbReference type="ARBA" id="ARBA00005896"/>
    </source>
</evidence>
<feature type="domain" description="TauD/TfdA-like" evidence="12">
    <location>
        <begin position="11"/>
        <end position="277"/>
    </location>
</feature>
<comment type="similarity">
    <text evidence="2">Belongs to the TfdA dioxygenase family.</text>
</comment>
<dbReference type="PANTHER" id="PTHR30468:SF5">
    <property type="entry name" value="ALPHA-KETOGLUTARATE-DEPENDENT SULFATE ESTER DIOXYGENASE"/>
    <property type="match status" value="1"/>
</dbReference>
<accession>A0A660CBE1</accession>
<dbReference type="EMBL" id="VLJV01000001">
    <property type="protein sequence ID" value="TWH20792.1"/>
    <property type="molecule type" value="Genomic_DNA"/>
</dbReference>
<gene>
    <name evidence="13" type="ORF">JD82_02641</name>
</gene>
<evidence type="ECO:0000256" key="4">
    <source>
        <dbReference type="ARBA" id="ARBA00022964"/>
    </source>
</evidence>
<dbReference type="Pfam" id="PF02668">
    <property type="entry name" value="TauD"/>
    <property type="match status" value="1"/>
</dbReference>
<proteinExistence type="inferred from homology"/>
<evidence type="ECO:0000256" key="6">
    <source>
        <dbReference type="ARBA" id="ARBA00023004"/>
    </source>
</evidence>
<dbReference type="InterPro" id="IPR051323">
    <property type="entry name" value="AtsK-like"/>
</dbReference>
<comment type="catalytic activity">
    <reaction evidence="8">
        <text>2-ethylhexyl sulfate + 2-oxoglutarate + O2 = 2-ethylhexanal + sulfate + succinate + CO2 + H(+)</text>
        <dbReference type="Rhea" id="RHEA:47620"/>
        <dbReference type="ChEBI" id="CHEBI:15378"/>
        <dbReference type="ChEBI" id="CHEBI:15379"/>
        <dbReference type="ChEBI" id="CHEBI:16189"/>
        <dbReference type="ChEBI" id="CHEBI:16526"/>
        <dbReference type="ChEBI" id="CHEBI:16810"/>
        <dbReference type="ChEBI" id="CHEBI:30031"/>
        <dbReference type="ChEBI" id="CHEBI:87808"/>
        <dbReference type="ChEBI" id="CHEBI:87809"/>
        <dbReference type="EC" id="1.14.11.77"/>
    </reaction>
</comment>
<dbReference type="PANTHER" id="PTHR30468">
    <property type="entry name" value="ALPHA-KETOGLUTARATE-DEPENDENT SULFONATE DIOXYGENASE"/>
    <property type="match status" value="1"/>
</dbReference>
<dbReference type="SUPFAM" id="SSF51197">
    <property type="entry name" value="Clavaminate synthase-like"/>
    <property type="match status" value="1"/>
</dbReference>
<dbReference type="FunFam" id="3.60.130.10:FF:000002">
    <property type="entry name" value="Alpha-ketoglutarate-dependent taurine dioxygenase"/>
    <property type="match status" value="1"/>
</dbReference>
<keyword evidence="3" id="KW-0479">Metal-binding</keyword>
<dbReference type="OrthoDB" id="581608at2"/>
<evidence type="ECO:0000259" key="12">
    <source>
        <dbReference type="Pfam" id="PF02668"/>
    </source>
</evidence>
<evidence type="ECO:0000256" key="11">
    <source>
        <dbReference type="ARBA" id="ARBA00078517"/>
    </source>
</evidence>
<evidence type="ECO:0000256" key="7">
    <source>
        <dbReference type="ARBA" id="ARBA00050529"/>
    </source>
</evidence>
<dbReference type="InterPro" id="IPR003819">
    <property type="entry name" value="TauD/TfdA-like"/>
</dbReference>
<organism evidence="13 14">
    <name type="scientific">Prauserella rugosa</name>
    <dbReference type="NCBI Taxonomy" id="43354"/>
    <lineage>
        <taxon>Bacteria</taxon>
        <taxon>Bacillati</taxon>
        <taxon>Actinomycetota</taxon>
        <taxon>Actinomycetes</taxon>
        <taxon>Pseudonocardiales</taxon>
        <taxon>Pseudonocardiaceae</taxon>
        <taxon>Prauserella</taxon>
    </lineage>
</organism>
<keyword evidence="14" id="KW-1185">Reference proteome</keyword>
<evidence type="ECO:0000256" key="1">
    <source>
        <dbReference type="ARBA" id="ARBA00001954"/>
    </source>
</evidence>
<comment type="cofactor">
    <cofactor evidence="1">
        <name>Fe(2+)</name>
        <dbReference type="ChEBI" id="CHEBI:29033"/>
    </cofactor>
</comment>
<evidence type="ECO:0000256" key="3">
    <source>
        <dbReference type="ARBA" id="ARBA00022723"/>
    </source>
</evidence>
<evidence type="ECO:0000313" key="14">
    <source>
        <dbReference type="Proteomes" id="UP000317303"/>
    </source>
</evidence>
<keyword evidence="5" id="KW-0560">Oxidoreductase</keyword>
<comment type="caution">
    <text evidence="13">The sequence shown here is derived from an EMBL/GenBank/DDBJ whole genome shotgun (WGS) entry which is preliminary data.</text>
</comment>
<evidence type="ECO:0000256" key="5">
    <source>
        <dbReference type="ARBA" id="ARBA00023002"/>
    </source>
</evidence>
<dbReference type="EC" id="1.14.11.77" evidence="9"/>
<comment type="catalytic activity">
    <reaction evidence="7">
        <text>a primary linear alkyl sulfate ester + 2-oxoglutarate + O2 = an aldehyde + sulfate + succinate + CO2 + H(+)</text>
        <dbReference type="Rhea" id="RHEA:65716"/>
        <dbReference type="ChEBI" id="CHEBI:15378"/>
        <dbReference type="ChEBI" id="CHEBI:15379"/>
        <dbReference type="ChEBI" id="CHEBI:16189"/>
        <dbReference type="ChEBI" id="CHEBI:16526"/>
        <dbReference type="ChEBI" id="CHEBI:16810"/>
        <dbReference type="ChEBI" id="CHEBI:17478"/>
        <dbReference type="ChEBI" id="CHEBI:30031"/>
        <dbReference type="ChEBI" id="CHEBI:157685"/>
        <dbReference type="EC" id="1.14.11.77"/>
    </reaction>
</comment>
<dbReference type="GO" id="GO:0005737">
    <property type="term" value="C:cytoplasm"/>
    <property type="evidence" value="ECO:0007669"/>
    <property type="project" value="TreeGrafter"/>
</dbReference>
<dbReference type="GO" id="GO:0016706">
    <property type="term" value="F:2-oxoglutarate-dependent dioxygenase activity"/>
    <property type="evidence" value="ECO:0007669"/>
    <property type="project" value="TreeGrafter"/>
</dbReference>
<dbReference type="Proteomes" id="UP000317303">
    <property type="component" value="Unassembled WGS sequence"/>
</dbReference>
<evidence type="ECO:0000256" key="9">
    <source>
        <dbReference type="ARBA" id="ARBA00066614"/>
    </source>
</evidence>
<dbReference type="RefSeq" id="WP_030531622.1">
    <property type="nucleotide sequence ID" value="NZ_JOIJ01000005.1"/>
</dbReference>
<evidence type="ECO:0000256" key="8">
    <source>
        <dbReference type="ARBA" id="ARBA00051250"/>
    </source>
</evidence>
<evidence type="ECO:0000313" key="13">
    <source>
        <dbReference type="EMBL" id="TWH20792.1"/>
    </source>
</evidence>
<dbReference type="AlphaFoldDB" id="A0A660CBE1"/>
<dbReference type="Gene3D" id="3.60.130.10">
    <property type="entry name" value="Clavaminate synthase-like"/>
    <property type="match status" value="1"/>
</dbReference>
<name>A0A660CBE1_9PSEU</name>